<reference evidence="1 2" key="1">
    <citation type="submission" date="2024-11" db="EMBL/GenBank/DDBJ databases">
        <title>Chromosome-level genome assembly of the freshwater bivalve Anodonta woodiana.</title>
        <authorList>
            <person name="Chen X."/>
        </authorList>
    </citation>
    <scope>NUCLEOTIDE SEQUENCE [LARGE SCALE GENOMIC DNA]</scope>
    <source>
        <strain evidence="1">MN2024</strain>
        <tissue evidence="1">Gills</tissue>
    </source>
</reference>
<gene>
    <name evidence="1" type="ORF">ACJMK2_042503</name>
</gene>
<dbReference type="Proteomes" id="UP001634394">
    <property type="component" value="Unassembled WGS sequence"/>
</dbReference>
<dbReference type="Gene3D" id="2.120.10.30">
    <property type="entry name" value="TolB, C-terminal domain"/>
    <property type="match status" value="1"/>
</dbReference>
<comment type="caution">
    <text evidence="1">The sequence shown here is derived from an EMBL/GenBank/DDBJ whole genome shotgun (WGS) entry which is preliminary data.</text>
</comment>
<dbReference type="EMBL" id="JBJQND010000008">
    <property type="protein sequence ID" value="KAL3869876.1"/>
    <property type="molecule type" value="Genomic_DNA"/>
</dbReference>
<sequence length="489" mass="55469">DRHAYYFGIVVSNPMIIVIDRETWKVQLHNIHNGMLLAASHKLESEPRAVCLMSQTEICVILNNGLIQLMSIDSRDLTQILKTTRTLPVTGILDVYYGVVRFNDNLIISGIKKDTISWSIVSLRDGHVDTISHICNGDECYVTTKDNMVYISCYAGVYSPDTGIYTYNILKPSQLKYAYRHQDLDHPTGITINQDGFIFVCNYGIPDSSIHQLTEKCELLSIFRQGITRGLIAIFCEYGDGHIYVTCYLSNVITVFRPKYQGDRGVVDGQKKSFVLGKKSSKKLRPDVQDLPALDQKAMSSSNELAVDDDTKEVHYGAQVCTDAQPKVKSKQEDAKKYLINGGNENHKSWFDIAFGHNSWSTNLQVEDGKLYAIGSEQIKSEVERAVQFINQWHQEEFTLSSEELHKADKVAILLKNELPKVFLKQTRDTIAILSDNIDNFIKAKHKVNLELGRIKITDRKRLHKCPQDTDETFLGTHISKDDKMDPLE</sequence>
<keyword evidence="2" id="KW-1185">Reference proteome</keyword>
<dbReference type="AlphaFoldDB" id="A0ABD3W906"/>
<protein>
    <submittedName>
        <fullName evidence="1">Uncharacterized protein</fullName>
    </submittedName>
</protein>
<evidence type="ECO:0000313" key="1">
    <source>
        <dbReference type="EMBL" id="KAL3869876.1"/>
    </source>
</evidence>
<proteinExistence type="predicted"/>
<evidence type="ECO:0000313" key="2">
    <source>
        <dbReference type="Proteomes" id="UP001634394"/>
    </source>
</evidence>
<dbReference type="SUPFAM" id="SSF101898">
    <property type="entry name" value="NHL repeat"/>
    <property type="match status" value="1"/>
</dbReference>
<dbReference type="InterPro" id="IPR011042">
    <property type="entry name" value="6-blade_b-propeller_TolB-like"/>
</dbReference>
<feature type="non-terminal residue" evidence="1">
    <location>
        <position position="1"/>
    </location>
</feature>
<name>A0ABD3W906_SINWO</name>
<organism evidence="1 2">
    <name type="scientific">Sinanodonta woodiana</name>
    <name type="common">Chinese pond mussel</name>
    <name type="synonym">Anodonta woodiana</name>
    <dbReference type="NCBI Taxonomy" id="1069815"/>
    <lineage>
        <taxon>Eukaryota</taxon>
        <taxon>Metazoa</taxon>
        <taxon>Spiralia</taxon>
        <taxon>Lophotrochozoa</taxon>
        <taxon>Mollusca</taxon>
        <taxon>Bivalvia</taxon>
        <taxon>Autobranchia</taxon>
        <taxon>Heteroconchia</taxon>
        <taxon>Palaeoheterodonta</taxon>
        <taxon>Unionida</taxon>
        <taxon>Unionoidea</taxon>
        <taxon>Unionidae</taxon>
        <taxon>Unioninae</taxon>
        <taxon>Sinanodonta</taxon>
    </lineage>
</organism>
<accession>A0ABD3W906</accession>